<proteinExistence type="predicted"/>
<protein>
    <recommendedName>
        <fullName evidence="4">Snf7 family protein</fullName>
    </recommendedName>
</protein>
<dbReference type="Gene3D" id="1.10.287.1060">
    <property type="entry name" value="ESAT-6-like"/>
    <property type="match status" value="1"/>
</dbReference>
<dbReference type="PANTHER" id="PTHR22761">
    <property type="entry name" value="CHARGED MULTIVESICULAR BODY PROTEIN"/>
    <property type="match status" value="1"/>
</dbReference>
<dbReference type="Pfam" id="PF03357">
    <property type="entry name" value="Snf7"/>
    <property type="match status" value="1"/>
</dbReference>
<dbReference type="Gene3D" id="6.10.250.1710">
    <property type="match status" value="1"/>
</dbReference>
<evidence type="ECO:0008006" key="4">
    <source>
        <dbReference type="Google" id="ProtNLM"/>
    </source>
</evidence>
<dbReference type="Proteomes" id="UP001642502">
    <property type="component" value="Unassembled WGS sequence"/>
</dbReference>
<dbReference type="InterPro" id="IPR005024">
    <property type="entry name" value="Snf7_fam"/>
</dbReference>
<dbReference type="EMBL" id="CAWUON010000180">
    <property type="protein sequence ID" value="CAK7275125.1"/>
    <property type="molecule type" value="Genomic_DNA"/>
</dbReference>
<sequence>MATNAQRIEFLVAQGDGFNRSRLPALYSDFRGLKTTNPEGYAANIGAWRRGLASLVRSGMLPASASVPSSASKTRSSSASTNFLILTTGQALLDAVQSDRYGRPLALDAVVHESIQTRDLIPLEVFLRAKESIYISRSWPAWAVSLPWNALSWGLHRLGVVEERRPVGAGTLPAPTFDSRFASNQLVVLANAEAAAAAFTAKTADTQSPFERVWSVAQFKRLFSAPGAVIGMEESAHLPGGTASQQPRLSDLDLDVLLAFLARDKNLVAYDGHVVKLRGDGDSETITDEDRAVSQLRELIDSLTHQTRVLSGRIDDLTTSARDAVQRKNRVAALAALKSKKQVEAALTTRFATLAQLEATAAKIEQAVDQVHIVQAMGASADALKSLHAQVGGAEGVEGVVDRLRDQMDAADEINRILVEGGPTAATLAIDEDEIDDELAALEKDERRASDPAEKEDQKVSDTAAEETRRRLEAAGTVPDGLKTDQTSKDAQQALEDETIEIMRNLSLNSEEQSPAELVG</sequence>
<feature type="compositionally biased region" description="Basic and acidic residues" evidence="1">
    <location>
        <begin position="443"/>
        <end position="473"/>
    </location>
</feature>
<dbReference type="PANTHER" id="PTHR22761:SF18">
    <property type="entry name" value="SORTING PROTEIN SNF7 FAMILY PROTEIN, PUTATIVE (AFU_ORTHOLOGUE AFUA_2G16692)-RELATED"/>
    <property type="match status" value="1"/>
</dbReference>
<organism evidence="2 3">
    <name type="scientific">Sporothrix epigloea</name>
    <dbReference type="NCBI Taxonomy" id="1892477"/>
    <lineage>
        <taxon>Eukaryota</taxon>
        <taxon>Fungi</taxon>
        <taxon>Dikarya</taxon>
        <taxon>Ascomycota</taxon>
        <taxon>Pezizomycotina</taxon>
        <taxon>Sordariomycetes</taxon>
        <taxon>Sordariomycetidae</taxon>
        <taxon>Ophiostomatales</taxon>
        <taxon>Ophiostomataceae</taxon>
        <taxon>Sporothrix</taxon>
    </lineage>
</organism>
<reference evidence="2 3" key="1">
    <citation type="submission" date="2024-01" db="EMBL/GenBank/DDBJ databases">
        <authorList>
            <person name="Allen C."/>
            <person name="Tagirdzhanova G."/>
        </authorList>
    </citation>
    <scope>NUCLEOTIDE SEQUENCE [LARGE SCALE GENOMIC DNA]</scope>
    <source>
        <strain evidence="2 3">CBS 119000</strain>
    </source>
</reference>
<feature type="region of interest" description="Disordered" evidence="1">
    <location>
        <begin position="443"/>
        <end position="495"/>
    </location>
</feature>
<evidence type="ECO:0000313" key="3">
    <source>
        <dbReference type="Proteomes" id="UP001642502"/>
    </source>
</evidence>
<accession>A0ABP0E7R0</accession>
<evidence type="ECO:0000313" key="2">
    <source>
        <dbReference type="EMBL" id="CAK7275125.1"/>
    </source>
</evidence>
<gene>
    <name evidence="2" type="ORF">SEPCBS119000_006520</name>
</gene>
<comment type="caution">
    <text evidence="2">The sequence shown here is derived from an EMBL/GenBank/DDBJ whole genome shotgun (WGS) entry which is preliminary data.</text>
</comment>
<evidence type="ECO:0000256" key="1">
    <source>
        <dbReference type="SAM" id="MobiDB-lite"/>
    </source>
</evidence>
<keyword evidence="3" id="KW-1185">Reference proteome</keyword>
<name>A0ABP0E7R0_9PEZI</name>